<evidence type="ECO:0000256" key="1">
    <source>
        <dbReference type="ARBA" id="ARBA00022614"/>
    </source>
</evidence>
<keyword evidence="2" id="KW-0677">Repeat</keyword>
<dbReference type="SUPFAM" id="SSF52058">
    <property type="entry name" value="L domain-like"/>
    <property type="match status" value="1"/>
</dbReference>
<evidence type="ECO:0000256" key="3">
    <source>
        <dbReference type="SAM" id="Coils"/>
    </source>
</evidence>
<dbReference type="AlphaFoldDB" id="A0AA35QVA4"/>
<dbReference type="EMBL" id="CASHTH010000136">
    <property type="protein sequence ID" value="CAI7992074.1"/>
    <property type="molecule type" value="Genomic_DNA"/>
</dbReference>
<sequence>MATPSGSVAVDKADLKRKTGEFDLETIFFLDLSDQGLNELGAVPRCCSLRVLNLSCNRLCDVRSLTCLTGLEELDLSANLISSLKDFDKFEKLQRIDLPGNNLAELDSLLPLCALPHLRTLCLKIHGATSLGNPLCSDRDHGGYGVFMSQSFPHLHWLDGERVEREGVKGERTELERELGRLEAIGEDEDEEGKREPERALVGFSLNDELAMEKIKRLISDCTHTSQRVQRHIDSLQEILN</sequence>
<name>A0AA35QVA4_GEOBA</name>
<dbReference type="InterPro" id="IPR032675">
    <property type="entry name" value="LRR_dom_sf"/>
</dbReference>
<dbReference type="PANTHER" id="PTHR18849:SF0">
    <property type="entry name" value="CILIA- AND FLAGELLA-ASSOCIATED PROTEIN 410-RELATED"/>
    <property type="match status" value="1"/>
</dbReference>
<evidence type="ECO:0000313" key="4">
    <source>
        <dbReference type="EMBL" id="CAI7992074.1"/>
    </source>
</evidence>
<evidence type="ECO:0000313" key="5">
    <source>
        <dbReference type="Proteomes" id="UP001174909"/>
    </source>
</evidence>
<organism evidence="4 5">
    <name type="scientific">Geodia barretti</name>
    <name type="common">Barrett's horny sponge</name>
    <dbReference type="NCBI Taxonomy" id="519541"/>
    <lineage>
        <taxon>Eukaryota</taxon>
        <taxon>Metazoa</taxon>
        <taxon>Porifera</taxon>
        <taxon>Demospongiae</taxon>
        <taxon>Heteroscleromorpha</taxon>
        <taxon>Tetractinellida</taxon>
        <taxon>Astrophorina</taxon>
        <taxon>Geodiidae</taxon>
        <taxon>Geodia</taxon>
    </lineage>
</organism>
<keyword evidence="5" id="KW-1185">Reference proteome</keyword>
<evidence type="ECO:0000256" key="2">
    <source>
        <dbReference type="ARBA" id="ARBA00022737"/>
    </source>
</evidence>
<keyword evidence="1" id="KW-0433">Leucine-rich repeat</keyword>
<dbReference type="PROSITE" id="PS51450">
    <property type="entry name" value="LRR"/>
    <property type="match status" value="3"/>
</dbReference>
<proteinExistence type="predicted"/>
<dbReference type="Gene3D" id="3.80.10.10">
    <property type="entry name" value="Ribonuclease Inhibitor"/>
    <property type="match status" value="1"/>
</dbReference>
<dbReference type="Pfam" id="PF13855">
    <property type="entry name" value="LRR_8"/>
    <property type="match status" value="1"/>
</dbReference>
<protein>
    <submittedName>
        <fullName evidence="4">Leucine-rich repeat-containing protein 61</fullName>
    </submittedName>
</protein>
<comment type="caution">
    <text evidence="4">The sequence shown here is derived from an EMBL/GenBank/DDBJ whole genome shotgun (WGS) entry which is preliminary data.</text>
</comment>
<dbReference type="PANTHER" id="PTHR18849">
    <property type="entry name" value="LEUCINE RICH REPEAT PROTEIN"/>
    <property type="match status" value="1"/>
</dbReference>
<keyword evidence="3" id="KW-0175">Coiled coil</keyword>
<gene>
    <name evidence="4" type="ORF">GBAR_LOCUS917</name>
</gene>
<feature type="coiled-coil region" evidence="3">
    <location>
        <begin position="158"/>
        <end position="192"/>
    </location>
</feature>
<dbReference type="InterPro" id="IPR001611">
    <property type="entry name" value="Leu-rich_rpt"/>
</dbReference>
<dbReference type="Proteomes" id="UP001174909">
    <property type="component" value="Unassembled WGS sequence"/>
</dbReference>
<reference evidence="4" key="1">
    <citation type="submission" date="2023-03" db="EMBL/GenBank/DDBJ databases">
        <authorList>
            <person name="Steffen K."/>
            <person name="Cardenas P."/>
        </authorList>
    </citation>
    <scope>NUCLEOTIDE SEQUENCE</scope>
</reference>
<accession>A0AA35QVA4</accession>